<evidence type="ECO:0000313" key="3">
    <source>
        <dbReference type="Proteomes" id="UP000823775"/>
    </source>
</evidence>
<organism evidence="2 3">
    <name type="scientific">Datura stramonium</name>
    <name type="common">Jimsonweed</name>
    <name type="synonym">Common thornapple</name>
    <dbReference type="NCBI Taxonomy" id="4076"/>
    <lineage>
        <taxon>Eukaryota</taxon>
        <taxon>Viridiplantae</taxon>
        <taxon>Streptophyta</taxon>
        <taxon>Embryophyta</taxon>
        <taxon>Tracheophyta</taxon>
        <taxon>Spermatophyta</taxon>
        <taxon>Magnoliopsida</taxon>
        <taxon>eudicotyledons</taxon>
        <taxon>Gunneridae</taxon>
        <taxon>Pentapetalae</taxon>
        <taxon>asterids</taxon>
        <taxon>lamiids</taxon>
        <taxon>Solanales</taxon>
        <taxon>Solanaceae</taxon>
        <taxon>Solanoideae</taxon>
        <taxon>Datureae</taxon>
        <taxon>Datura</taxon>
    </lineage>
</organism>
<dbReference type="Proteomes" id="UP000823775">
    <property type="component" value="Unassembled WGS sequence"/>
</dbReference>
<name>A0ABS8V3L3_DATST</name>
<comment type="caution">
    <text evidence="2">The sequence shown here is derived from an EMBL/GenBank/DDBJ whole genome shotgun (WGS) entry which is preliminary data.</text>
</comment>
<reference evidence="2 3" key="1">
    <citation type="journal article" date="2021" name="BMC Genomics">
        <title>Datura genome reveals duplications of psychoactive alkaloid biosynthetic genes and high mutation rate following tissue culture.</title>
        <authorList>
            <person name="Rajewski A."/>
            <person name="Carter-House D."/>
            <person name="Stajich J."/>
            <person name="Litt A."/>
        </authorList>
    </citation>
    <scope>NUCLEOTIDE SEQUENCE [LARGE SCALE GENOMIC DNA]</scope>
    <source>
        <strain evidence="2">AR-01</strain>
    </source>
</reference>
<sequence length="162" mass="18539">MGIPLSMDSATDHRTRPSMVKVRVEVDLTKPKINTISVGSEDEGSPLKGFNQKLQYENGQNQKHKENTNEQNTDDSTIQPQIHKNDGIKRSIDEDKSSIQEINFGLQSGIKRHEGIQLYVELNRGRVEIQDDEQYAQLCQEDMGLNNRNMDELNNLVERDDE</sequence>
<accession>A0ABS8V3L3</accession>
<proteinExistence type="predicted"/>
<keyword evidence="3" id="KW-1185">Reference proteome</keyword>
<protein>
    <submittedName>
        <fullName evidence="2">Uncharacterized protein</fullName>
    </submittedName>
</protein>
<feature type="compositionally biased region" description="Polar residues" evidence="1">
    <location>
        <begin position="69"/>
        <end position="82"/>
    </location>
</feature>
<feature type="region of interest" description="Disordered" evidence="1">
    <location>
        <begin position="31"/>
        <end position="86"/>
    </location>
</feature>
<evidence type="ECO:0000313" key="2">
    <source>
        <dbReference type="EMBL" id="MCD9640936.1"/>
    </source>
</evidence>
<gene>
    <name evidence="2" type="ORF">HAX54_026693</name>
</gene>
<dbReference type="EMBL" id="JACEIK010003244">
    <property type="protein sequence ID" value="MCD9640936.1"/>
    <property type="molecule type" value="Genomic_DNA"/>
</dbReference>
<feature type="compositionally biased region" description="Polar residues" evidence="1">
    <location>
        <begin position="52"/>
        <end position="61"/>
    </location>
</feature>
<evidence type="ECO:0000256" key="1">
    <source>
        <dbReference type="SAM" id="MobiDB-lite"/>
    </source>
</evidence>